<dbReference type="EMBL" id="JACHFL010000027">
    <property type="protein sequence ID" value="MBB5366099.1"/>
    <property type="molecule type" value="Genomic_DNA"/>
</dbReference>
<dbReference type="Pfam" id="PF07690">
    <property type="entry name" value="MFS_1"/>
    <property type="match status" value="1"/>
</dbReference>
<dbReference type="PANTHER" id="PTHR23513">
    <property type="entry name" value="INTEGRAL MEMBRANE EFFLUX PROTEIN-RELATED"/>
    <property type="match status" value="1"/>
</dbReference>
<feature type="transmembrane region" description="Helical" evidence="6">
    <location>
        <begin position="102"/>
        <end position="129"/>
    </location>
</feature>
<keyword evidence="5 6" id="KW-0472">Membrane</keyword>
<protein>
    <submittedName>
        <fullName evidence="7">DHA3 family macrolide efflux protein-like MFS transporter</fullName>
    </submittedName>
</protein>
<dbReference type="InterPro" id="IPR036259">
    <property type="entry name" value="MFS_trans_sf"/>
</dbReference>
<accession>A0A7W8K2I4</accession>
<keyword evidence="3 6" id="KW-0812">Transmembrane</keyword>
<comment type="caution">
    <text evidence="7">The sequence shown here is derived from an EMBL/GenBank/DDBJ whole genome shotgun (WGS) entry which is preliminary data.</text>
</comment>
<dbReference type="InterPro" id="IPR011701">
    <property type="entry name" value="MFS"/>
</dbReference>
<reference evidence="7 8" key="1">
    <citation type="submission" date="2020-08" db="EMBL/GenBank/DDBJ databases">
        <title>Genomic Encyclopedia of Type Strains, Phase IV (KMG-IV): sequencing the most valuable type-strain genomes for metagenomic binning, comparative biology and taxonomic classification.</title>
        <authorList>
            <person name="Goeker M."/>
        </authorList>
    </citation>
    <scope>NUCLEOTIDE SEQUENCE [LARGE SCALE GENOMIC DNA]</scope>
    <source>
        <strain evidence="7 8">DSM 27939</strain>
    </source>
</reference>
<keyword evidence="2" id="KW-1003">Cell membrane</keyword>
<proteinExistence type="predicted"/>
<organism evidence="7 8">
    <name type="scientific">Deinococcus humi</name>
    <dbReference type="NCBI Taxonomy" id="662880"/>
    <lineage>
        <taxon>Bacteria</taxon>
        <taxon>Thermotogati</taxon>
        <taxon>Deinococcota</taxon>
        <taxon>Deinococci</taxon>
        <taxon>Deinococcales</taxon>
        <taxon>Deinococcaceae</taxon>
        <taxon>Deinococcus</taxon>
    </lineage>
</organism>
<feature type="transmembrane region" description="Helical" evidence="6">
    <location>
        <begin position="46"/>
        <end position="66"/>
    </location>
</feature>
<feature type="transmembrane region" description="Helical" evidence="6">
    <location>
        <begin position="12"/>
        <end position="34"/>
    </location>
</feature>
<evidence type="ECO:0000313" key="8">
    <source>
        <dbReference type="Proteomes" id="UP000552709"/>
    </source>
</evidence>
<dbReference type="GO" id="GO:0005886">
    <property type="term" value="C:plasma membrane"/>
    <property type="evidence" value="ECO:0007669"/>
    <property type="project" value="UniProtKB-SubCell"/>
</dbReference>
<dbReference type="AlphaFoldDB" id="A0A7W8K2I4"/>
<evidence type="ECO:0000256" key="5">
    <source>
        <dbReference type="ARBA" id="ARBA00023136"/>
    </source>
</evidence>
<feature type="transmembrane region" description="Helical" evidence="6">
    <location>
        <begin position="310"/>
        <end position="328"/>
    </location>
</feature>
<dbReference type="RefSeq" id="WP_184137978.1">
    <property type="nucleotide sequence ID" value="NZ_JACHFL010000027.1"/>
</dbReference>
<dbReference type="Gene3D" id="1.20.1250.20">
    <property type="entry name" value="MFS general substrate transporter like domains"/>
    <property type="match status" value="1"/>
</dbReference>
<dbReference type="PANTHER" id="PTHR23513:SF11">
    <property type="entry name" value="STAPHYLOFERRIN A TRANSPORTER"/>
    <property type="match status" value="1"/>
</dbReference>
<feature type="transmembrane region" description="Helical" evidence="6">
    <location>
        <begin position="340"/>
        <end position="362"/>
    </location>
</feature>
<feature type="transmembrane region" description="Helical" evidence="6">
    <location>
        <begin position="220"/>
        <end position="242"/>
    </location>
</feature>
<keyword evidence="4 6" id="KW-1133">Transmembrane helix</keyword>
<feature type="transmembrane region" description="Helical" evidence="6">
    <location>
        <begin position="254"/>
        <end position="278"/>
    </location>
</feature>
<comment type="subcellular location">
    <subcellularLocation>
        <location evidence="1">Cell membrane</location>
        <topology evidence="1">Multi-pass membrane protein</topology>
    </subcellularLocation>
</comment>
<evidence type="ECO:0000256" key="2">
    <source>
        <dbReference type="ARBA" id="ARBA00022475"/>
    </source>
</evidence>
<feature type="transmembrane region" description="Helical" evidence="6">
    <location>
        <begin position="141"/>
        <end position="162"/>
    </location>
</feature>
<sequence length="410" mass="42657">MTSSLWNRSVVIWLLATVQSQFGMALAGIALNFLVLHQTRSASQMALTLAFSLLPNLLMPLVGALVDRWPLKWPLIGSDVLRGTLQLAVGGAALLWGEVPLWAINGAAVLTGLAGLFTGPAGSAAVPALVPASELARANGLLGGLGRGAWLLGTLAGAWIVTRWGPPLAILMDGLSFFVMAALLGWVRLPTRGTLGAGGSRSYLLTEVRDGLRVMARSRVLILAPIIALLLNASLAPVTAILPKLFEALGGQATGYGTFLALESLGVIGAGLLVVAWGDRRSPQGLIAAGLGLTACSYAVMWAWPQPAVLLGSALVLGLGFGLINTPFQTLLHQLVPGAYLGRVFSMLAMVSSVGMPLSLVLVSPVLDQLPLPLWFGVAALAQGLGGVIWIWGIQTEGRLRTVQIDVVGS</sequence>
<evidence type="ECO:0000256" key="4">
    <source>
        <dbReference type="ARBA" id="ARBA00022989"/>
    </source>
</evidence>
<evidence type="ECO:0000256" key="1">
    <source>
        <dbReference type="ARBA" id="ARBA00004651"/>
    </source>
</evidence>
<evidence type="ECO:0000256" key="6">
    <source>
        <dbReference type="SAM" id="Phobius"/>
    </source>
</evidence>
<feature type="transmembrane region" description="Helical" evidence="6">
    <location>
        <begin position="168"/>
        <end position="187"/>
    </location>
</feature>
<dbReference type="CDD" id="cd06173">
    <property type="entry name" value="MFS_MefA_like"/>
    <property type="match status" value="1"/>
</dbReference>
<dbReference type="GO" id="GO:0022857">
    <property type="term" value="F:transmembrane transporter activity"/>
    <property type="evidence" value="ECO:0007669"/>
    <property type="project" value="InterPro"/>
</dbReference>
<gene>
    <name evidence="7" type="ORF">HNQ08_005225</name>
</gene>
<keyword evidence="8" id="KW-1185">Reference proteome</keyword>
<feature type="transmembrane region" description="Helical" evidence="6">
    <location>
        <begin position="285"/>
        <end position="304"/>
    </location>
</feature>
<evidence type="ECO:0000256" key="3">
    <source>
        <dbReference type="ARBA" id="ARBA00022692"/>
    </source>
</evidence>
<evidence type="ECO:0000313" key="7">
    <source>
        <dbReference type="EMBL" id="MBB5366099.1"/>
    </source>
</evidence>
<dbReference type="Proteomes" id="UP000552709">
    <property type="component" value="Unassembled WGS sequence"/>
</dbReference>
<feature type="transmembrane region" description="Helical" evidence="6">
    <location>
        <begin position="374"/>
        <end position="394"/>
    </location>
</feature>
<dbReference type="SUPFAM" id="SSF103473">
    <property type="entry name" value="MFS general substrate transporter"/>
    <property type="match status" value="1"/>
</dbReference>
<name>A0A7W8K2I4_9DEIO</name>